<dbReference type="AlphaFoldDB" id="A0A510HIJ6"/>
<organism evidence="2 3">
    <name type="scientific">Rubrobacter xylanophilus</name>
    <dbReference type="NCBI Taxonomy" id="49319"/>
    <lineage>
        <taxon>Bacteria</taxon>
        <taxon>Bacillati</taxon>
        <taxon>Actinomycetota</taxon>
        <taxon>Rubrobacteria</taxon>
        <taxon>Rubrobacterales</taxon>
        <taxon>Rubrobacteraceae</taxon>
        <taxon>Rubrobacter</taxon>
    </lineage>
</organism>
<evidence type="ECO:0000259" key="1">
    <source>
        <dbReference type="Pfam" id="PF12680"/>
    </source>
</evidence>
<dbReference type="EMBL" id="AP019791">
    <property type="protein sequence ID" value="BBL78483.1"/>
    <property type="molecule type" value="Genomic_DNA"/>
</dbReference>
<sequence>MKVDRFSSWLQRYKRAWENRDPHAAQELFTENATYQETPFTEPLRGREAIYAYWSDVPNSQDQVRFESNIIAVTEQLCVAWWHASFIRIPNKARVTLDGIFVFSLNEAGLCTEFREWWHRQE</sequence>
<dbReference type="Proteomes" id="UP000318065">
    <property type="component" value="Chromosome"/>
</dbReference>
<name>A0A510HIJ6_9ACTN</name>
<reference evidence="2" key="1">
    <citation type="journal article" date="2019" name="Microbiol. Resour. Announc.">
        <title>Complete Genome Sequence of Rubrobacter xylanophilus Strain AA3-22, Isolated from Arima Onsen in Japan.</title>
        <authorList>
            <person name="Tomariguchi N."/>
            <person name="Miyazaki K."/>
        </authorList>
    </citation>
    <scope>NUCLEOTIDE SEQUENCE [LARGE SCALE GENOMIC DNA]</scope>
    <source>
        <strain evidence="2">AA3-22</strain>
    </source>
</reference>
<dbReference type="InterPro" id="IPR037401">
    <property type="entry name" value="SnoaL-like"/>
</dbReference>
<dbReference type="InterPro" id="IPR032710">
    <property type="entry name" value="NTF2-like_dom_sf"/>
</dbReference>
<accession>A0A510HIJ6</accession>
<dbReference type="Gene3D" id="3.10.450.50">
    <property type="match status" value="1"/>
</dbReference>
<dbReference type="OrthoDB" id="572586at2"/>
<dbReference type="SUPFAM" id="SSF54427">
    <property type="entry name" value="NTF2-like"/>
    <property type="match status" value="1"/>
</dbReference>
<evidence type="ECO:0000313" key="3">
    <source>
        <dbReference type="Proteomes" id="UP000318065"/>
    </source>
</evidence>
<feature type="domain" description="SnoaL-like" evidence="1">
    <location>
        <begin position="11"/>
        <end position="113"/>
    </location>
</feature>
<dbReference type="RefSeq" id="WP_143526622.1">
    <property type="nucleotide sequence ID" value="NZ_AP019791.1"/>
</dbReference>
<proteinExistence type="predicted"/>
<keyword evidence="3" id="KW-1185">Reference proteome</keyword>
<gene>
    <name evidence="2" type="ORF">RxyAA322_03370</name>
</gene>
<dbReference type="Pfam" id="PF12680">
    <property type="entry name" value="SnoaL_2"/>
    <property type="match status" value="1"/>
</dbReference>
<protein>
    <recommendedName>
        <fullName evidence="1">SnoaL-like domain-containing protein</fullName>
    </recommendedName>
</protein>
<evidence type="ECO:0000313" key="2">
    <source>
        <dbReference type="EMBL" id="BBL78483.1"/>
    </source>
</evidence>